<dbReference type="InterPro" id="IPR013087">
    <property type="entry name" value="Znf_C2H2_type"/>
</dbReference>
<keyword evidence="10" id="KW-1185">Reference proteome</keyword>
<comment type="similarity">
    <text evidence="2">Belongs to the SF3A3 family.</text>
</comment>
<reference evidence="9 10" key="1">
    <citation type="journal article" date="2011" name="Proc. Natl. Acad. Sci. U.S.A.">
        <title>Comparative genomics of xylose-fermenting fungi for enhanced biofuel production.</title>
        <authorList>
            <person name="Wohlbach D.J."/>
            <person name="Kuo A."/>
            <person name="Sato T.K."/>
            <person name="Potts K.M."/>
            <person name="Salamov A.A."/>
            <person name="LaButti K.M."/>
            <person name="Sun H."/>
            <person name="Clum A."/>
            <person name="Pangilinan J.L."/>
            <person name="Lindquist E.A."/>
            <person name="Lucas S."/>
            <person name="Lapidus A."/>
            <person name="Jin M."/>
            <person name="Gunawan C."/>
            <person name="Balan V."/>
            <person name="Dale B.E."/>
            <person name="Jeffries T.W."/>
            <person name="Zinkel R."/>
            <person name="Barry K.W."/>
            <person name="Grigoriev I.V."/>
            <person name="Gasch A.P."/>
        </authorList>
    </citation>
    <scope>NUCLEOTIDE SEQUENCE [LARGE SCALE GENOMIC DNA]</scope>
    <source>
        <strain evidence="9">ATCC 10573</strain>
        <strain evidence="10">ATCC 10573 / BCRC 21748 / CBS 615 / JCM 9827 / NBRC 10315 / NRRL Y-1498 / VKM Y-70</strain>
    </source>
</reference>
<feature type="domain" description="Matrin-type" evidence="8">
    <location>
        <begin position="412"/>
        <end position="443"/>
    </location>
</feature>
<evidence type="ECO:0000256" key="4">
    <source>
        <dbReference type="ARBA" id="ARBA00022771"/>
    </source>
</evidence>
<dbReference type="Pfam" id="PF12171">
    <property type="entry name" value="zf-C2H2_jaz"/>
    <property type="match status" value="1"/>
</dbReference>
<dbReference type="GeneID" id="18249848"/>
<dbReference type="InterPro" id="IPR031774">
    <property type="entry name" value="SF3A3_dom"/>
</dbReference>
<dbReference type="KEGG" id="cten:18249848"/>
<dbReference type="EMBL" id="GL996524">
    <property type="protein sequence ID" value="EGV63303.1"/>
    <property type="molecule type" value="Genomic_DNA"/>
</dbReference>
<feature type="compositionally biased region" description="Low complexity" evidence="7">
    <location>
        <begin position="366"/>
        <end position="376"/>
    </location>
</feature>
<dbReference type="InterPro" id="IPR036236">
    <property type="entry name" value="Znf_C2H2_sf"/>
</dbReference>
<dbReference type="SMART" id="SM00451">
    <property type="entry name" value="ZnF_U1"/>
    <property type="match status" value="2"/>
</dbReference>
<protein>
    <recommendedName>
        <fullName evidence="8">Matrin-type domain-containing protein</fullName>
    </recommendedName>
</protein>
<dbReference type="OrthoDB" id="2160351at2759"/>
<evidence type="ECO:0000256" key="6">
    <source>
        <dbReference type="ARBA" id="ARBA00023242"/>
    </source>
</evidence>
<comment type="subcellular location">
    <subcellularLocation>
        <location evidence="1">Nucleus</location>
    </subcellularLocation>
</comment>
<keyword evidence="6" id="KW-0539">Nucleus</keyword>
<gene>
    <name evidence="9" type="ORF">CANTEDRAFT_135134</name>
</gene>
<dbReference type="EMBL" id="GL996524">
    <property type="protein sequence ID" value="EGV63302.1"/>
    <property type="molecule type" value="Genomic_DNA"/>
</dbReference>
<keyword evidence="4" id="KW-0863">Zinc-finger</keyword>
<organism evidence="10">
    <name type="scientific">Candida tenuis (strain ATCC 10573 / BCRC 21748 / CBS 615 / JCM 9827 / NBRC 10315 / NRRL Y-1498 / VKM Y-70)</name>
    <name type="common">Yeast</name>
    <name type="synonym">Yamadazyma tenuis</name>
    <dbReference type="NCBI Taxonomy" id="590646"/>
    <lineage>
        <taxon>Eukaryota</taxon>
        <taxon>Fungi</taxon>
        <taxon>Dikarya</taxon>
        <taxon>Ascomycota</taxon>
        <taxon>Saccharomycotina</taxon>
        <taxon>Pichiomycetes</taxon>
        <taxon>Debaryomycetaceae</taxon>
        <taxon>Yamadazyma</taxon>
    </lineage>
</organism>
<dbReference type="Pfam" id="PF16837">
    <property type="entry name" value="SF3A3"/>
    <property type="match status" value="1"/>
</dbReference>
<dbReference type="Pfam" id="PF16958">
    <property type="entry name" value="PRP9_N"/>
    <property type="match status" value="1"/>
</dbReference>
<dbReference type="PANTHER" id="PTHR12786:SF2">
    <property type="entry name" value="SPLICING FACTOR 3A SUBUNIT 3"/>
    <property type="match status" value="1"/>
</dbReference>
<dbReference type="GO" id="GO:0005681">
    <property type="term" value="C:spliceosomal complex"/>
    <property type="evidence" value="ECO:0007669"/>
    <property type="project" value="InterPro"/>
</dbReference>
<dbReference type="InterPro" id="IPR003604">
    <property type="entry name" value="Matrin/U1-like-C_Znf_C2H2"/>
</dbReference>
<dbReference type="InterPro" id="IPR022755">
    <property type="entry name" value="Znf_C2H2_jaz"/>
</dbReference>
<dbReference type="PANTHER" id="PTHR12786">
    <property type="entry name" value="SPLICING FACTOR SF3A-RELATED"/>
    <property type="match status" value="1"/>
</dbReference>
<name>G3B5U3_CANTC</name>
<evidence type="ECO:0000256" key="5">
    <source>
        <dbReference type="ARBA" id="ARBA00022833"/>
    </source>
</evidence>
<evidence type="ECO:0000313" key="10">
    <source>
        <dbReference type="Proteomes" id="UP000000707"/>
    </source>
</evidence>
<dbReference type="InterPro" id="IPR024598">
    <property type="entry name" value="SF3a60/Prp9_C"/>
</dbReference>
<feature type="region of interest" description="Disordered" evidence="7">
    <location>
        <begin position="353"/>
        <end position="387"/>
    </location>
</feature>
<evidence type="ECO:0000256" key="7">
    <source>
        <dbReference type="SAM" id="MobiDB-lite"/>
    </source>
</evidence>
<keyword evidence="5" id="KW-0862">Zinc</keyword>
<dbReference type="InterPro" id="IPR031590">
    <property type="entry name" value="PRP9_N"/>
</dbReference>
<evidence type="ECO:0000256" key="3">
    <source>
        <dbReference type="ARBA" id="ARBA00022723"/>
    </source>
</evidence>
<dbReference type="PROSITE" id="PS00028">
    <property type="entry name" value="ZINC_FINGER_C2H2_1"/>
    <property type="match status" value="1"/>
</dbReference>
<proteinExistence type="inferred from homology"/>
<dbReference type="GO" id="GO:0008270">
    <property type="term" value="F:zinc ion binding"/>
    <property type="evidence" value="ECO:0007669"/>
    <property type="project" value="UniProtKB-KW"/>
</dbReference>
<dbReference type="InterPro" id="IPR051421">
    <property type="entry name" value="RNA_Proc_DNA_Dmg_Regulator"/>
</dbReference>
<dbReference type="AlphaFoldDB" id="G3B5U3"/>
<dbReference type="SUPFAM" id="SSF57667">
    <property type="entry name" value="beta-beta-alpha zinc fingers"/>
    <property type="match status" value="1"/>
</dbReference>
<dbReference type="Pfam" id="PF11931">
    <property type="entry name" value="SF3a60_Prp9_C"/>
    <property type="match status" value="1"/>
</dbReference>
<dbReference type="eggNOG" id="KOG2636">
    <property type="taxonomic scope" value="Eukaryota"/>
</dbReference>
<dbReference type="SMART" id="SM00355">
    <property type="entry name" value="ZnF_C2H2"/>
    <property type="match status" value="2"/>
</dbReference>
<dbReference type="HOGENOM" id="CLU_027160_1_1_1"/>
<dbReference type="GO" id="GO:0000398">
    <property type="term" value="P:mRNA splicing, via spliceosome"/>
    <property type="evidence" value="ECO:0007669"/>
    <property type="project" value="InterPro"/>
</dbReference>
<keyword evidence="3" id="KW-0479">Metal-binding</keyword>
<evidence type="ECO:0000256" key="1">
    <source>
        <dbReference type="ARBA" id="ARBA00004123"/>
    </source>
</evidence>
<evidence type="ECO:0000256" key="2">
    <source>
        <dbReference type="ARBA" id="ARBA00008776"/>
    </source>
</evidence>
<sequence length="509" mass="58777">MSQFIELQRSRLEELDIIRQATSKRFRKNPSLIPTNIRERDDILSGNKERPFKETMLQKHELKLFQDKYNSNTKALNSLDKDLVETSLNKINDPEFKFEYFDSLLNGLQEKEDSSLFNEDLKSLYSIYSSSPLQEVSTSKKGKLRAKRKYVLSENASRLLNIDALFTPEEQFGKFLDLKSFHGTYLSLTKSDCTYIEYLRMFNKVPYEGVSNDPTYKKYIHNLCVYLSGFLKRIDPLEDVSKLLHEIESSFKDNSDGDVGKTDENGEVYCKACDRTFSKETVYKGHLDGKKHKKNAKKLVTEDANETEISANKYKEFIIKRLSETLKVSIEDTINNIERQEGMTERERMIELSENKEEESDYTTADSNYSGSSGNESSDDEDNELFKDLPLGADGTPIPFWLYKLQGLHHSYECEICGNMSYKGRISFEKHFSSVKHQRGLKFLGVDTSKMSLFANITKIDEAQQLWVTLKRESKLQDGIADDAIEVEDNEGNVMSERDYIQLKKQGII</sequence>
<dbReference type="STRING" id="590646.G3B5U3"/>
<dbReference type="GO" id="GO:0003723">
    <property type="term" value="F:RNA binding"/>
    <property type="evidence" value="ECO:0007669"/>
    <property type="project" value="InterPro"/>
</dbReference>
<evidence type="ECO:0000313" key="9">
    <source>
        <dbReference type="EMBL" id="EGV63303.1"/>
    </source>
</evidence>
<evidence type="ECO:0000259" key="8">
    <source>
        <dbReference type="PROSITE" id="PS50171"/>
    </source>
</evidence>
<dbReference type="InterPro" id="IPR000690">
    <property type="entry name" value="Matrin/U1-C_Znf_C2H2"/>
</dbReference>
<dbReference type="PROSITE" id="PS50171">
    <property type="entry name" value="ZF_MATRIN"/>
    <property type="match status" value="1"/>
</dbReference>
<dbReference type="Gene3D" id="3.30.160.60">
    <property type="entry name" value="Classic Zinc Finger"/>
    <property type="match status" value="1"/>
</dbReference>
<accession>G3B5U3</accession>
<dbReference type="Proteomes" id="UP000000707">
    <property type="component" value="Unassembled WGS sequence"/>
</dbReference>